<dbReference type="InterPro" id="IPR036866">
    <property type="entry name" value="RibonucZ/Hydroxyglut_hydro"/>
</dbReference>
<dbReference type="Proteomes" id="UP001596496">
    <property type="component" value="Unassembled WGS sequence"/>
</dbReference>
<keyword evidence="3" id="KW-1185">Reference proteome</keyword>
<dbReference type="RefSeq" id="WP_380830432.1">
    <property type="nucleotide sequence ID" value="NZ_JBHTCG010000029.1"/>
</dbReference>
<evidence type="ECO:0000259" key="1">
    <source>
        <dbReference type="SMART" id="SM00849"/>
    </source>
</evidence>
<dbReference type="EMBL" id="JBHTCG010000029">
    <property type="protein sequence ID" value="MFC7386702.1"/>
    <property type="molecule type" value="Genomic_DNA"/>
</dbReference>
<dbReference type="InterPro" id="IPR001279">
    <property type="entry name" value="Metallo-B-lactamas"/>
</dbReference>
<dbReference type="Pfam" id="PF00753">
    <property type="entry name" value="Lactamase_B"/>
    <property type="match status" value="1"/>
</dbReference>
<sequence>MNPTTDGLIDFVSAAPATGSLDVAWSHGAPPGRPARDPLIQVHHYDEHTVIMRQSKSVNYEAPFLYLLFGNDRALLLDTGATADPGLFPLRETVDRLIAAWLEHHPREEYELIVAHTHGHGDHVAADPQFAGRPATTVVARDVEAVRAFFGFGEGWPAETVAFDLGGRVLSILGSPGHHKAAITVYDPWTAILLTGDTVLPGRLYAFDFPAYLATLDRLVAFAETHPVAHVLGCHVEMTSHPGRDYPLGAAYQPDERAPEMTVAHLAAIRDAAASVAGKRGVHRFDDFLIYNQPRRSDMLKLMARGLAHKARAALSRR</sequence>
<evidence type="ECO:0000313" key="2">
    <source>
        <dbReference type="EMBL" id="MFC7386702.1"/>
    </source>
</evidence>
<gene>
    <name evidence="2" type="ORF">ACFQSB_31150</name>
</gene>
<name>A0ABW2PAV5_9ACTN</name>
<dbReference type="SUPFAM" id="SSF56281">
    <property type="entry name" value="Metallo-hydrolase/oxidoreductase"/>
    <property type="match status" value="1"/>
</dbReference>
<protein>
    <submittedName>
        <fullName evidence="2">MBL fold metallo-hydrolase</fullName>
    </submittedName>
</protein>
<dbReference type="SMART" id="SM00849">
    <property type="entry name" value="Lactamase_B"/>
    <property type="match status" value="1"/>
</dbReference>
<dbReference type="Gene3D" id="3.60.15.10">
    <property type="entry name" value="Ribonuclease Z/Hydroxyacylglutathione hydrolase-like"/>
    <property type="match status" value="1"/>
</dbReference>
<dbReference type="InterPro" id="IPR050855">
    <property type="entry name" value="NDM-1-like"/>
</dbReference>
<dbReference type="PANTHER" id="PTHR42951">
    <property type="entry name" value="METALLO-BETA-LACTAMASE DOMAIN-CONTAINING"/>
    <property type="match status" value="1"/>
</dbReference>
<comment type="caution">
    <text evidence="2">The sequence shown here is derived from an EMBL/GenBank/DDBJ whole genome shotgun (WGS) entry which is preliminary data.</text>
</comment>
<dbReference type="PANTHER" id="PTHR42951:SF22">
    <property type="entry name" value="METALLO BETA-LACTAMASE SUPERFAMILY LIPOPROTEIN"/>
    <property type="match status" value="1"/>
</dbReference>
<reference evidence="3" key="1">
    <citation type="journal article" date="2019" name="Int. J. Syst. Evol. Microbiol.">
        <title>The Global Catalogue of Microorganisms (GCM) 10K type strain sequencing project: providing services to taxonomists for standard genome sequencing and annotation.</title>
        <authorList>
            <consortium name="The Broad Institute Genomics Platform"/>
            <consortium name="The Broad Institute Genome Sequencing Center for Infectious Disease"/>
            <person name="Wu L."/>
            <person name="Ma J."/>
        </authorList>
    </citation>
    <scope>NUCLEOTIDE SEQUENCE [LARGE SCALE GENOMIC DNA]</scope>
    <source>
        <strain evidence="3">CECT 7649</strain>
    </source>
</reference>
<proteinExistence type="predicted"/>
<evidence type="ECO:0000313" key="3">
    <source>
        <dbReference type="Proteomes" id="UP001596496"/>
    </source>
</evidence>
<accession>A0ABW2PAV5</accession>
<feature type="domain" description="Metallo-beta-lactamase" evidence="1">
    <location>
        <begin position="62"/>
        <end position="235"/>
    </location>
</feature>
<organism evidence="2 3">
    <name type="scientific">Sphaerisporangium rhizosphaerae</name>
    <dbReference type="NCBI Taxonomy" id="2269375"/>
    <lineage>
        <taxon>Bacteria</taxon>
        <taxon>Bacillati</taxon>
        <taxon>Actinomycetota</taxon>
        <taxon>Actinomycetes</taxon>
        <taxon>Streptosporangiales</taxon>
        <taxon>Streptosporangiaceae</taxon>
        <taxon>Sphaerisporangium</taxon>
    </lineage>
</organism>